<dbReference type="KEGG" id="elux:BTN50_0471"/>
<sequence>MKVCIIPARGGSKRIPWKNIKTFIDQPIIAYSIDLAKKSELFNRIIVSTDSYKIASIAKKYDAEIPFIRPTDIANDHATTLDVIKHAIEWLEKNDERAISAICCLYATVPFARPSDLKKSLVLLTEKNIQYTFACTRFPFPIQRSIRMNHEGNVEMFWPEHLSTRSQDLEPAFHDAGMFYWGRPGAFASGLPIFAPHSKSVHIPHFRVQDIDEPDDWVRAEMLYEILSQRDEL</sequence>
<organism evidence="1 2">
    <name type="scientific">Candidatus Enterovibrio altilux</name>
    <dbReference type="NCBI Taxonomy" id="1927128"/>
    <lineage>
        <taxon>Bacteria</taxon>
        <taxon>Pseudomonadati</taxon>
        <taxon>Pseudomonadota</taxon>
        <taxon>Gammaproteobacteria</taxon>
        <taxon>Vibrionales</taxon>
        <taxon>Vibrionaceae</taxon>
        <taxon>Enterovibrio</taxon>
    </lineage>
</organism>
<proteinExistence type="predicted"/>
<dbReference type="OrthoDB" id="9805604at2"/>
<dbReference type="Pfam" id="PF02348">
    <property type="entry name" value="CTP_transf_3"/>
    <property type="match status" value="1"/>
</dbReference>
<dbReference type="Gene3D" id="3.90.550.10">
    <property type="entry name" value="Spore Coat Polysaccharide Biosynthesis Protein SpsA, Chain A"/>
    <property type="match status" value="1"/>
</dbReference>
<evidence type="ECO:0000313" key="2">
    <source>
        <dbReference type="Proteomes" id="UP000218160"/>
    </source>
</evidence>
<dbReference type="EMBL" id="CP020660">
    <property type="protein sequence ID" value="ATF09000.1"/>
    <property type="molecule type" value="Genomic_DNA"/>
</dbReference>
<dbReference type="PANTHER" id="PTHR21485:SF6">
    <property type="entry name" value="N-ACYLNEURAMINATE CYTIDYLYLTRANSFERASE-RELATED"/>
    <property type="match status" value="1"/>
</dbReference>
<accession>A0A291B7N2</accession>
<evidence type="ECO:0000313" key="1">
    <source>
        <dbReference type="EMBL" id="ATF09000.1"/>
    </source>
</evidence>
<dbReference type="SUPFAM" id="SSF53448">
    <property type="entry name" value="Nucleotide-diphospho-sugar transferases"/>
    <property type="match status" value="1"/>
</dbReference>
<protein>
    <submittedName>
        <fullName evidence="1">N-Acetylneuraminate cytidylyltransferase</fullName>
        <ecNumber evidence="1">2.7.7.43</ecNumber>
    </submittedName>
</protein>
<dbReference type="PANTHER" id="PTHR21485">
    <property type="entry name" value="HAD SUPERFAMILY MEMBERS CMAS AND KDSC"/>
    <property type="match status" value="1"/>
</dbReference>
<dbReference type="EC" id="2.7.7.43" evidence="1"/>
<dbReference type="AlphaFoldDB" id="A0A291B7N2"/>
<dbReference type="InterPro" id="IPR050793">
    <property type="entry name" value="CMP-NeuNAc_synthase"/>
</dbReference>
<dbReference type="InterPro" id="IPR020039">
    <property type="entry name" value="PseF"/>
</dbReference>
<keyword evidence="1" id="KW-0548">Nucleotidyltransferase</keyword>
<dbReference type="InterPro" id="IPR029044">
    <property type="entry name" value="Nucleotide-diphossugar_trans"/>
</dbReference>
<dbReference type="CDD" id="cd02513">
    <property type="entry name" value="CMP-NeuAc_Synthase"/>
    <property type="match status" value="1"/>
</dbReference>
<name>A0A291B7N2_9GAMM</name>
<dbReference type="GO" id="GO:0008781">
    <property type="term" value="F:N-acylneuraminate cytidylyltransferase activity"/>
    <property type="evidence" value="ECO:0007669"/>
    <property type="project" value="UniProtKB-EC"/>
</dbReference>
<keyword evidence="2" id="KW-1185">Reference proteome</keyword>
<reference evidence="2" key="1">
    <citation type="submission" date="2017-04" db="EMBL/GenBank/DDBJ databases">
        <title>Genome evolution of the luminous symbionts of deep sea anglerfish.</title>
        <authorList>
            <person name="Hendry T.A."/>
        </authorList>
    </citation>
    <scope>NUCLEOTIDE SEQUENCE [LARGE SCALE GENOMIC DNA]</scope>
</reference>
<keyword evidence="1" id="KW-0808">Transferase</keyword>
<dbReference type="NCBIfam" id="TIGR03584">
    <property type="entry name" value="PseF"/>
    <property type="match status" value="1"/>
</dbReference>
<gene>
    <name evidence="1" type="ORF">BTN50_0471</name>
</gene>
<dbReference type="RefSeq" id="WP_096618843.1">
    <property type="nucleotide sequence ID" value="NZ_CP020660.1"/>
</dbReference>
<dbReference type="Proteomes" id="UP000218160">
    <property type="component" value="Chromosome 1"/>
</dbReference>
<dbReference type="InterPro" id="IPR003329">
    <property type="entry name" value="Cytidylyl_trans"/>
</dbReference>